<feature type="region of interest" description="Disordered" evidence="6">
    <location>
        <begin position="63"/>
        <end position="149"/>
    </location>
</feature>
<proteinExistence type="predicted"/>
<dbReference type="GO" id="GO:0003677">
    <property type="term" value="F:DNA binding"/>
    <property type="evidence" value="ECO:0007669"/>
    <property type="project" value="InterPro"/>
</dbReference>
<evidence type="ECO:0000256" key="3">
    <source>
        <dbReference type="ARBA" id="ARBA00023015"/>
    </source>
</evidence>
<dbReference type="OMA" id="YSAMEIL"/>
<feature type="compositionally biased region" description="Polar residues" evidence="6">
    <location>
        <begin position="8"/>
        <end position="43"/>
    </location>
</feature>
<keyword evidence="4" id="KW-0804">Transcription</keyword>
<dbReference type="OrthoDB" id="654211at2759"/>
<protein>
    <recommendedName>
        <fullName evidence="7">Xylanolytic transcriptional activator regulatory domain-containing protein</fullName>
    </recommendedName>
</protein>
<evidence type="ECO:0000256" key="1">
    <source>
        <dbReference type="ARBA" id="ARBA00022723"/>
    </source>
</evidence>
<name>A0A0U1LLV6_TALIS</name>
<evidence type="ECO:0000256" key="5">
    <source>
        <dbReference type="ARBA" id="ARBA00023242"/>
    </source>
</evidence>
<organism evidence="8 9">
    <name type="scientific">Talaromyces islandicus</name>
    <name type="common">Penicillium islandicum</name>
    <dbReference type="NCBI Taxonomy" id="28573"/>
    <lineage>
        <taxon>Eukaryota</taxon>
        <taxon>Fungi</taxon>
        <taxon>Dikarya</taxon>
        <taxon>Ascomycota</taxon>
        <taxon>Pezizomycotina</taxon>
        <taxon>Eurotiomycetes</taxon>
        <taxon>Eurotiomycetidae</taxon>
        <taxon>Eurotiales</taxon>
        <taxon>Trichocomaceae</taxon>
        <taxon>Talaromyces</taxon>
        <taxon>Talaromyces sect. Islandici</taxon>
    </lineage>
</organism>
<evidence type="ECO:0000256" key="2">
    <source>
        <dbReference type="ARBA" id="ARBA00022833"/>
    </source>
</evidence>
<evidence type="ECO:0000313" key="8">
    <source>
        <dbReference type="EMBL" id="CRG83985.1"/>
    </source>
</evidence>
<reference evidence="8 9" key="1">
    <citation type="submission" date="2015-04" db="EMBL/GenBank/DDBJ databases">
        <authorList>
            <person name="Syromyatnikov M.Y."/>
            <person name="Popov V.N."/>
        </authorList>
    </citation>
    <scope>NUCLEOTIDE SEQUENCE [LARGE SCALE GENOMIC DNA]</scope>
    <source>
        <strain evidence="8">WF-38-12</strain>
    </source>
</reference>
<dbReference type="Proteomes" id="UP000054383">
    <property type="component" value="Unassembled WGS sequence"/>
</dbReference>
<feature type="compositionally biased region" description="Polar residues" evidence="6">
    <location>
        <begin position="80"/>
        <end position="95"/>
    </location>
</feature>
<dbReference type="PANTHER" id="PTHR47660">
    <property type="entry name" value="TRANSCRIPTION FACTOR WITH C2H2 AND ZN(2)-CYS(6) DNA BINDING DOMAIN (EUROFUNG)-RELATED-RELATED"/>
    <property type="match status" value="1"/>
</dbReference>
<feature type="compositionally biased region" description="Polar residues" evidence="6">
    <location>
        <begin position="102"/>
        <end position="139"/>
    </location>
</feature>
<evidence type="ECO:0000256" key="4">
    <source>
        <dbReference type="ARBA" id="ARBA00023163"/>
    </source>
</evidence>
<dbReference type="GO" id="GO:0006351">
    <property type="term" value="P:DNA-templated transcription"/>
    <property type="evidence" value="ECO:0007669"/>
    <property type="project" value="InterPro"/>
</dbReference>
<evidence type="ECO:0000259" key="7">
    <source>
        <dbReference type="Pfam" id="PF04082"/>
    </source>
</evidence>
<feature type="region of interest" description="Disordered" evidence="6">
    <location>
        <begin position="1"/>
        <end position="43"/>
    </location>
</feature>
<feature type="domain" description="Xylanolytic transcriptional activator regulatory" evidence="7">
    <location>
        <begin position="369"/>
        <end position="564"/>
    </location>
</feature>
<keyword evidence="9" id="KW-1185">Reference proteome</keyword>
<dbReference type="GO" id="GO:0008270">
    <property type="term" value="F:zinc ion binding"/>
    <property type="evidence" value="ECO:0007669"/>
    <property type="project" value="InterPro"/>
</dbReference>
<keyword evidence="1" id="KW-0479">Metal-binding</keyword>
<sequence length="885" mass="99952">MSDEEQPSHMNKSPEQSTLDNHSVIQDSITSPRSSHGQAPQQIQYQFVNNEDIYTQSAIGQHPAIDTQPCQPTGEMGGLDQQQTFPGHTLDSSRLSYPYVDQGSQNTSQDQDGSTSLFSITIPDNLSIPQNPRANNPQHQESDMPLADPHVDLVLDPNLADPDSDSALNWISTYFKVTEDTLSMDPDLLHQSVQQWWPGSFDTSIAWHSPMDNLDQVPLFNHFRHNLLEAAPPVESPGGHSSVSRDGSLFSGSNDDSVLSGEFYVNGEGSRCPKYSRKRKECWNTAENMIPLLQSEENSKEESTFSFPATEYVQTNGSNLSATLDKQVSSATYEMMVSSFERMCLLESVIFTPFAAGHFPTAELLTYFLRHYLDGFQPVYPIFHVPTFNPNEMHWILVLAVSAIGCNFASSVEVAQYAQPLHEFVRRAIMVERQKNVLSCTPLWLVQAMLLNCIGLIHSGNSQSRDSGMSSFGELVRLTHREELFSTRPQSQDQEVRRQWGYWIEYETKRRTSYLVWLVDTTLAYTTDSPPLLSLKDVQMPLPAHESLWEANSEYVWQSLYQEENASLYSAMEILFIEKRLTPGIGEFSHILLLHSLYQRLWEVGDYFQGPLSWWTPTAERRTRESVLPSKEVWLPGIPLFSKWRNSACDCLDTLHWSANGTIAKAAGLEHPTVLHLHTARLVLLVPFREIRNLAMSLARLEVSWEKLDQTPEWRHVRRWAKHDQYKARLSIIHAGSVIWYVRRYSTNAFHEPIAIFLATLTLWAYGLCHQSQDQQPESPSSQHAALASAASPTFIHVDRPCDDEIVQLFVRIGQTMRGNVTGVGDICGPHGPSRILKEGIRILSGLVSAWGVARDYIDILSRMGNQCPLATPVTCTIDARSGEW</sequence>
<dbReference type="PANTHER" id="PTHR47660:SF7">
    <property type="entry name" value="TRANSCRIPTION FACTOR WITH C2H2 AND ZN(2)-CYS(6) DNA BINDING DOMAIN (EUROFUNG)"/>
    <property type="match status" value="1"/>
</dbReference>
<keyword evidence="5" id="KW-0539">Nucleus</keyword>
<keyword evidence="3" id="KW-0805">Transcription regulation</keyword>
<dbReference type="AlphaFoldDB" id="A0A0U1LLV6"/>
<dbReference type="InterPro" id="IPR007219">
    <property type="entry name" value="XnlR_reg_dom"/>
</dbReference>
<accession>A0A0U1LLV6</accession>
<dbReference type="STRING" id="28573.A0A0U1LLV6"/>
<dbReference type="EMBL" id="CVMT01000001">
    <property type="protein sequence ID" value="CRG83985.1"/>
    <property type="molecule type" value="Genomic_DNA"/>
</dbReference>
<evidence type="ECO:0000256" key="6">
    <source>
        <dbReference type="SAM" id="MobiDB-lite"/>
    </source>
</evidence>
<gene>
    <name evidence="8" type="ORF">PISL3812_01334</name>
</gene>
<dbReference type="CDD" id="cd12148">
    <property type="entry name" value="fungal_TF_MHR"/>
    <property type="match status" value="1"/>
</dbReference>
<evidence type="ECO:0000313" key="9">
    <source>
        <dbReference type="Proteomes" id="UP000054383"/>
    </source>
</evidence>
<dbReference type="Pfam" id="PF04082">
    <property type="entry name" value="Fungal_trans"/>
    <property type="match status" value="1"/>
</dbReference>
<keyword evidence="2" id="KW-0862">Zinc</keyword>